<feature type="transmembrane region" description="Helical" evidence="1">
    <location>
        <begin position="220"/>
        <end position="239"/>
    </location>
</feature>
<evidence type="ECO:0000313" key="4">
    <source>
        <dbReference type="Proteomes" id="UP000077734"/>
    </source>
</evidence>
<gene>
    <name evidence="3" type="ORF">A1356_12710</name>
</gene>
<evidence type="ECO:0000256" key="2">
    <source>
        <dbReference type="SAM" id="SignalP"/>
    </source>
</evidence>
<protein>
    <submittedName>
        <fullName evidence="3">Uncharacterized protein</fullName>
    </submittedName>
</protein>
<keyword evidence="2" id="KW-0732">Signal</keyword>
<keyword evidence="1" id="KW-0472">Membrane</keyword>
<keyword evidence="1" id="KW-0812">Transmembrane</keyword>
<proteinExistence type="predicted"/>
<organism evidence="3 4">
    <name type="scientific">Methylomonas koyamae</name>
    <dbReference type="NCBI Taxonomy" id="702114"/>
    <lineage>
        <taxon>Bacteria</taxon>
        <taxon>Pseudomonadati</taxon>
        <taxon>Pseudomonadota</taxon>
        <taxon>Gammaproteobacteria</taxon>
        <taxon>Methylococcales</taxon>
        <taxon>Methylococcaceae</taxon>
        <taxon>Methylomonas</taxon>
    </lineage>
</organism>
<sequence>MQSSINSRVSLALLAGLGLAATEAANAAASFNSSAGLSYSIESIANLTNPGDLSGLEIVGYFRQIDAPAYPGDEYSQVQINGTGSVAANNPDLATGSAFSYTFTASGTLANGKLDAHHLAWYGLEFRNNGSDSYAISLRLDYLLSAAVGAETDSSSVTIDFFNGDGLLWQGYDRVDTAFNDLDVVLAGSSGPFSFELAAGQVDGLYADVRMDNHLEASPVPLPAAVWSFLAGVIGMLGLKKRRHEQSA</sequence>
<accession>A0AA91DCJ9</accession>
<evidence type="ECO:0000313" key="3">
    <source>
        <dbReference type="EMBL" id="OAI25910.1"/>
    </source>
</evidence>
<dbReference type="AlphaFoldDB" id="A0AA91DCJ9"/>
<reference evidence="3 4" key="1">
    <citation type="submission" date="2016-03" db="EMBL/GenBank/DDBJ databases">
        <authorList>
            <person name="Heylen K."/>
            <person name="De Vos P."/>
            <person name="Vekeman B."/>
        </authorList>
    </citation>
    <scope>NUCLEOTIDE SEQUENCE [LARGE SCALE GENOMIC DNA]</scope>
    <source>
        <strain evidence="3 4">R-49807</strain>
    </source>
</reference>
<dbReference type="Proteomes" id="UP000077734">
    <property type="component" value="Unassembled WGS sequence"/>
</dbReference>
<keyword evidence="4" id="KW-1185">Reference proteome</keyword>
<evidence type="ECO:0000256" key="1">
    <source>
        <dbReference type="SAM" id="Phobius"/>
    </source>
</evidence>
<comment type="caution">
    <text evidence="3">The sequence shown here is derived from an EMBL/GenBank/DDBJ whole genome shotgun (WGS) entry which is preliminary data.</text>
</comment>
<keyword evidence="1" id="KW-1133">Transmembrane helix</keyword>
<feature type="chain" id="PRO_5041693436" evidence="2">
    <location>
        <begin position="28"/>
        <end position="248"/>
    </location>
</feature>
<feature type="signal peptide" evidence="2">
    <location>
        <begin position="1"/>
        <end position="27"/>
    </location>
</feature>
<dbReference type="RefSeq" id="WP_064027411.1">
    <property type="nucleotide sequence ID" value="NZ_LUUL01000077.1"/>
</dbReference>
<dbReference type="EMBL" id="LUUL01000077">
    <property type="protein sequence ID" value="OAI25910.1"/>
    <property type="molecule type" value="Genomic_DNA"/>
</dbReference>
<name>A0AA91DCJ9_9GAMM</name>